<dbReference type="Proteomes" id="UP000288943">
    <property type="component" value="Chromosome"/>
</dbReference>
<evidence type="ECO:0000313" key="3">
    <source>
        <dbReference type="EMBL" id="QAV18048.1"/>
    </source>
</evidence>
<dbReference type="Proteomes" id="UP001527202">
    <property type="component" value="Unassembled WGS sequence"/>
</dbReference>
<feature type="compositionally biased region" description="Basic and acidic residues" evidence="1">
    <location>
        <begin position="109"/>
        <end position="128"/>
    </location>
</feature>
<dbReference type="EMBL" id="JAMDMJ010000004">
    <property type="protein sequence ID" value="MCY9595188.1"/>
    <property type="molecule type" value="Genomic_DNA"/>
</dbReference>
<reference evidence="2 5" key="2">
    <citation type="submission" date="2022-05" db="EMBL/GenBank/DDBJ databases">
        <title>Genome Sequencing of Bee-Associated Microbes.</title>
        <authorList>
            <person name="Dunlap C."/>
        </authorList>
    </citation>
    <scope>NUCLEOTIDE SEQUENCE [LARGE SCALE GENOMIC DNA]</scope>
    <source>
        <strain evidence="2 5">NRRL B-23120</strain>
    </source>
</reference>
<dbReference type="AlphaFoldDB" id="A0A410WUJ3"/>
<proteinExistence type="predicted"/>
<protein>
    <submittedName>
        <fullName evidence="3">DUF2992 domain-containing protein</fullName>
    </submittedName>
    <submittedName>
        <fullName evidence="2">YjdF family protein</fullName>
    </submittedName>
</protein>
<dbReference type="Pfam" id="PF11208">
    <property type="entry name" value="DUF2992"/>
    <property type="match status" value="1"/>
</dbReference>
<dbReference type="InterPro" id="IPR016787">
    <property type="entry name" value="UCP021328"/>
</dbReference>
<name>A0A410WUJ3_9BACL</name>
<sequence>MKLTVFYDGQYWIGIAEEERNGRLLAARHIFGTEPLDGEVLDFVRHDLLRLLENVGKGVRAAPMTERKLNPKRLARLASRELAQKGPSTMAQAAIQADLEYRKKVRKTLSREEREADAARKREIARQKAKDKHRGR</sequence>
<dbReference type="KEGG" id="pchi:PC41400_10370"/>
<dbReference type="RefSeq" id="WP_042230795.1">
    <property type="nucleotide sequence ID" value="NZ_CP026520.1"/>
</dbReference>
<gene>
    <name evidence="2" type="ORF">M5X16_05275</name>
    <name evidence="3" type="ORF">PC41400_10370</name>
</gene>
<evidence type="ECO:0000313" key="2">
    <source>
        <dbReference type="EMBL" id="MCY9595188.1"/>
    </source>
</evidence>
<dbReference type="GeneID" id="95375210"/>
<evidence type="ECO:0000313" key="5">
    <source>
        <dbReference type="Proteomes" id="UP001527202"/>
    </source>
</evidence>
<feature type="region of interest" description="Disordered" evidence="1">
    <location>
        <begin position="109"/>
        <end position="136"/>
    </location>
</feature>
<organism evidence="3 4">
    <name type="scientific">Paenibacillus chitinolyticus</name>
    <dbReference type="NCBI Taxonomy" id="79263"/>
    <lineage>
        <taxon>Bacteria</taxon>
        <taxon>Bacillati</taxon>
        <taxon>Bacillota</taxon>
        <taxon>Bacilli</taxon>
        <taxon>Bacillales</taxon>
        <taxon>Paenibacillaceae</taxon>
        <taxon>Paenibacillus</taxon>
    </lineage>
</organism>
<dbReference type="PIRSF" id="PIRSF021328">
    <property type="entry name" value="UCP021328"/>
    <property type="match status" value="1"/>
</dbReference>
<reference evidence="3 4" key="1">
    <citation type="submission" date="2018-01" db="EMBL/GenBank/DDBJ databases">
        <title>The whole genome sequencing and assembly of Paenibacillus chitinolyticus KCCM 41400 strain.</title>
        <authorList>
            <person name="Kim J.-Y."/>
            <person name="Park M.-K."/>
            <person name="Lee Y.-J."/>
            <person name="Yi H."/>
            <person name="Bahn Y.-S."/>
            <person name="Kim J.F."/>
            <person name="Lee D.-W."/>
        </authorList>
    </citation>
    <scope>NUCLEOTIDE SEQUENCE [LARGE SCALE GENOMIC DNA]</scope>
    <source>
        <strain evidence="3 4">KCCM 41400</strain>
    </source>
</reference>
<accession>A0A410WUJ3</accession>
<keyword evidence="5" id="KW-1185">Reference proteome</keyword>
<evidence type="ECO:0000256" key="1">
    <source>
        <dbReference type="SAM" id="MobiDB-lite"/>
    </source>
</evidence>
<dbReference type="OrthoDB" id="4570726at2"/>
<evidence type="ECO:0000313" key="4">
    <source>
        <dbReference type="Proteomes" id="UP000288943"/>
    </source>
</evidence>
<dbReference type="EMBL" id="CP026520">
    <property type="protein sequence ID" value="QAV18048.1"/>
    <property type="molecule type" value="Genomic_DNA"/>
</dbReference>